<keyword evidence="3" id="KW-1185">Reference proteome</keyword>
<protein>
    <submittedName>
        <fullName evidence="2">Uncharacterized protein</fullName>
    </submittedName>
</protein>
<evidence type="ECO:0000256" key="1">
    <source>
        <dbReference type="SAM" id="MobiDB-lite"/>
    </source>
</evidence>
<gene>
    <name evidence="2" type="ORF">DAT39_003251</name>
</gene>
<feature type="region of interest" description="Disordered" evidence="1">
    <location>
        <begin position="1"/>
        <end position="35"/>
    </location>
</feature>
<reference evidence="2" key="1">
    <citation type="submission" date="2020-07" db="EMBL/GenBank/DDBJ databases">
        <title>Clarias magur genome sequencing, assembly and annotation.</title>
        <authorList>
            <person name="Kushwaha B."/>
            <person name="Kumar R."/>
            <person name="Das P."/>
            <person name="Joshi C.G."/>
            <person name="Kumar D."/>
            <person name="Nagpure N.S."/>
            <person name="Pandey M."/>
            <person name="Agarwal S."/>
            <person name="Srivastava S."/>
            <person name="Singh M."/>
            <person name="Sahoo L."/>
            <person name="Jayasankar P."/>
            <person name="Meher P.K."/>
            <person name="Koringa P.G."/>
            <person name="Iquebal M.A."/>
            <person name="Das S.P."/>
            <person name="Bit A."/>
            <person name="Patnaik S."/>
            <person name="Patel N."/>
            <person name="Shah T.M."/>
            <person name="Hinsu A."/>
            <person name="Jena J.K."/>
        </authorList>
    </citation>
    <scope>NUCLEOTIDE SEQUENCE</scope>
    <source>
        <strain evidence="2">CIFAMagur01</strain>
        <tissue evidence="2">Testis</tissue>
    </source>
</reference>
<dbReference type="AlphaFoldDB" id="A0A8J4XEX7"/>
<dbReference type="Proteomes" id="UP000727407">
    <property type="component" value="Unassembled WGS sequence"/>
</dbReference>
<sequence length="64" mass="6870">MDTGCPQEDEKDKLTGQESDCQMAGESPAQGQRRSTCCLCTSAVRSKSSLNRLVQTQAQPPHSG</sequence>
<comment type="caution">
    <text evidence="2">The sequence shown here is derived from an EMBL/GenBank/DDBJ whole genome shotgun (WGS) entry which is preliminary data.</text>
</comment>
<proteinExistence type="predicted"/>
<evidence type="ECO:0000313" key="3">
    <source>
        <dbReference type="Proteomes" id="UP000727407"/>
    </source>
</evidence>
<name>A0A8J4XEX7_CLAMG</name>
<organism evidence="2 3">
    <name type="scientific">Clarias magur</name>
    <name type="common">Asian catfish</name>
    <name type="synonym">Macropteronotus magur</name>
    <dbReference type="NCBI Taxonomy" id="1594786"/>
    <lineage>
        <taxon>Eukaryota</taxon>
        <taxon>Metazoa</taxon>
        <taxon>Chordata</taxon>
        <taxon>Craniata</taxon>
        <taxon>Vertebrata</taxon>
        <taxon>Euteleostomi</taxon>
        <taxon>Actinopterygii</taxon>
        <taxon>Neopterygii</taxon>
        <taxon>Teleostei</taxon>
        <taxon>Ostariophysi</taxon>
        <taxon>Siluriformes</taxon>
        <taxon>Clariidae</taxon>
        <taxon>Clarias</taxon>
    </lineage>
</organism>
<evidence type="ECO:0000313" key="2">
    <source>
        <dbReference type="EMBL" id="KAF5907143.1"/>
    </source>
</evidence>
<feature type="non-terminal residue" evidence="2">
    <location>
        <position position="64"/>
    </location>
</feature>
<dbReference type="EMBL" id="QNUK01000025">
    <property type="protein sequence ID" value="KAF5907143.1"/>
    <property type="molecule type" value="Genomic_DNA"/>
</dbReference>
<accession>A0A8J4XEX7</accession>